<organism evidence="2 3">
    <name type="scientific">Lichtheimia ornata</name>
    <dbReference type="NCBI Taxonomy" id="688661"/>
    <lineage>
        <taxon>Eukaryota</taxon>
        <taxon>Fungi</taxon>
        <taxon>Fungi incertae sedis</taxon>
        <taxon>Mucoromycota</taxon>
        <taxon>Mucoromycotina</taxon>
        <taxon>Mucoromycetes</taxon>
        <taxon>Mucorales</taxon>
        <taxon>Lichtheimiaceae</taxon>
        <taxon>Lichtheimia</taxon>
    </lineage>
</organism>
<reference evidence="2 3" key="1">
    <citation type="submission" date="2023-03" db="EMBL/GenBank/DDBJ databases">
        <title>Genome sequence of Lichtheimia ornata CBS 291.66.</title>
        <authorList>
            <person name="Mohabir J.T."/>
            <person name="Shea T.P."/>
            <person name="Kurbessoian T."/>
            <person name="Berby B."/>
            <person name="Fontaine J."/>
            <person name="Livny J."/>
            <person name="Gnirke A."/>
            <person name="Stajich J.E."/>
            <person name="Cuomo C.A."/>
        </authorList>
    </citation>
    <scope>NUCLEOTIDE SEQUENCE [LARGE SCALE GENOMIC DNA]</scope>
    <source>
        <strain evidence="2">CBS 291.66</strain>
    </source>
</reference>
<evidence type="ECO:0000259" key="1">
    <source>
        <dbReference type="Pfam" id="PF17919"/>
    </source>
</evidence>
<dbReference type="RefSeq" id="XP_058339734.1">
    <property type="nucleotide sequence ID" value="XM_058489532.1"/>
</dbReference>
<dbReference type="SUPFAM" id="SSF56672">
    <property type="entry name" value="DNA/RNA polymerases"/>
    <property type="match status" value="1"/>
</dbReference>
<dbReference type="GeneID" id="83216948"/>
<proteinExistence type="predicted"/>
<dbReference type="PANTHER" id="PTHR34072:SF52">
    <property type="entry name" value="RIBONUCLEASE H"/>
    <property type="match status" value="1"/>
</dbReference>
<dbReference type="AlphaFoldDB" id="A0AAD7UX08"/>
<evidence type="ECO:0000313" key="3">
    <source>
        <dbReference type="Proteomes" id="UP001234581"/>
    </source>
</evidence>
<name>A0AAD7UX08_9FUNG</name>
<gene>
    <name evidence="2" type="ORF">O0I10_009543</name>
</gene>
<protein>
    <recommendedName>
        <fullName evidence="1">Reverse transcriptase/retrotransposon-derived protein RNase H-like domain-containing protein</fullName>
    </recommendedName>
</protein>
<sequence length="98" mass="11005">MTPECQSAFEEIQSRMIQAPTLVPPNAARPFVIETDASDFGVGAVLLQEGDDGELHPLALNPRSFRQRKRNYPAQERELLGILHALRSWRCFIEGRSG</sequence>
<dbReference type="InterPro" id="IPR041577">
    <property type="entry name" value="RT_RNaseH_2"/>
</dbReference>
<accession>A0AAD7UX08</accession>
<dbReference type="EMBL" id="JARTCD010000056">
    <property type="protein sequence ID" value="KAJ8654820.1"/>
    <property type="molecule type" value="Genomic_DNA"/>
</dbReference>
<dbReference type="PANTHER" id="PTHR34072">
    <property type="entry name" value="ENZYMATIC POLYPROTEIN-RELATED"/>
    <property type="match status" value="1"/>
</dbReference>
<dbReference type="InterPro" id="IPR043502">
    <property type="entry name" value="DNA/RNA_pol_sf"/>
</dbReference>
<dbReference type="Proteomes" id="UP001234581">
    <property type="component" value="Unassembled WGS sequence"/>
</dbReference>
<comment type="caution">
    <text evidence="2">The sequence shown here is derived from an EMBL/GenBank/DDBJ whole genome shotgun (WGS) entry which is preliminary data.</text>
</comment>
<keyword evidence="3" id="KW-1185">Reference proteome</keyword>
<dbReference type="Pfam" id="PF17919">
    <property type="entry name" value="RT_RNaseH_2"/>
    <property type="match status" value="1"/>
</dbReference>
<evidence type="ECO:0000313" key="2">
    <source>
        <dbReference type="EMBL" id="KAJ8654820.1"/>
    </source>
</evidence>
<feature type="domain" description="Reverse transcriptase/retrotransposon-derived protein RNase H-like" evidence="1">
    <location>
        <begin position="1"/>
        <end position="96"/>
    </location>
</feature>